<protein>
    <recommendedName>
        <fullName evidence="8">DUF4371 domain-containing protein</fullName>
    </recommendedName>
</protein>
<reference evidence="4" key="1">
    <citation type="submission" date="2021-02" db="EMBL/GenBank/DDBJ databases">
        <authorList>
            <person name="Nowell W R."/>
        </authorList>
    </citation>
    <scope>NUCLEOTIDE SEQUENCE</scope>
</reference>
<dbReference type="PANTHER" id="PTHR45749">
    <property type="match status" value="1"/>
</dbReference>
<keyword evidence="6" id="KW-1185">Reference proteome</keyword>
<dbReference type="Proteomes" id="UP000663832">
    <property type="component" value="Unassembled WGS sequence"/>
</dbReference>
<gene>
    <name evidence="4" type="ORF">BJG266_LOCUS13364</name>
    <name evidence="5" type="ORF">QVE165_LOCUS25261</name>
</gene>
<dbReference type="InterPro" id="IPR025398">
    <property type="entry name" value="DUF4371"/>
</dbReference>
<sequence length="938" mass="105994">MIVAPLNPNVVVVSMIPSGCMKSEFDSNYPIHLNGIISQEEFRQSISNINGAIGSNKCLAILIIIFVVSLLGGIALMIAGPLSATKTSNVVLRLGVFLGIGMGLLIFGMICTFVGCCVMQSQRMKRVRQAIVDESAKYSARSSRPSSWRLHTDTIYTGGYSHDNNQRMASKRSSGSILDFFSKKSKAQAPVLSTEEIPLVDFTILPTSSRGENTEISSATKIYPLIETSNLTNLNNVSENDLEHESQDEVFDTSNISSNTDNPIPLLQPANLVTSCSSDQKELISKCDLSCCNSSNPYHPVREDELALTVVDKRSCQKKWFSDYPWLTFCKVHEKSNLHRDSIYVVNQQGKRSVREQLTLATQQQQEQRRQALIIQISCIMFLLRQGLALRGHSDENSNLIQLLKLRTIDNHFLKQWIDEKNYLSHDIINELCKEIYLTIIRDIVKEISNREWFSLICDETTDQSTRSQLCITIRSVDNNYNVFEDVIGLYEISRQNAPTIVEAILDTLTRCGLDIANCRGQSYDGASNMSGIYGGVSALILKQQGKAMYVHCNAHCLDLAIQDLTSRCTTICSCLSFAKDIIDFIRRSPKRLSIIKETSNQITMPYTTLTPLCPTRWTMRAGSCSSLLENYGLVQETLYTISDEKDSCGIKANAYLILIDTEKVSRIIQGSSCCLQDVLCAAETVINYFIRIGDDNHFNLFYNGVINDSEGLTEKPVLPRQRRPPKRYDSSSRVPDFTTCEEFYHRQYIEALDIVVNMLRVRFTQSNFKLLCDVEKFILNVSNNPVYDPDDLIQEIMEFCDGDIDIQRLKAEVHMIYDFFKSTINTNQMKIKQITKISTICEILNSCNVGKQMFREFDKLIKLHLTLPVSTGSAERAFSTLNRLKTVLRNSMTQSRLNHCLLANIYKEKLDEIDPYQIMSKFIASNTNRQALFGSIV</sequence>
<dbReference type="Proteomes" id="UP000663877">
    <property type="component" value="Unassembled WGS sequence"/>
</dbReference>
<comment type="caution">
    <text evidence="4">The sequence shown here is derived from an EMBL/GenBank/DDBJ whole genome shotgun (WGS) entry which is preliminary data.</text>
</comment>
<name>A0A814DGG0_9BILA</name>
<proteinExistence type="predicted"/>
<feature type="domain" description="HAT C-terminal dimerisation" evidence="2">
    <location>
        <begin position="860"/>
        <end position="907"/>
    </location>
</feature>
<evidence type="ECO:0000256" key="1">
    <source>
        <dbReference type="SAM" id="Phobius"/>
    </source>
</evidence>
<keyword evidence="1" id="KW-1133">Transmembrane helix</keyword>
<feature type="transmembrane region" description="Helical" evidence="1">
    <location>
        <begin position="94"/>
        <end position="119"/>
    </location>
</feature>
<evidence type="ECO:0000259" key="3">
    <source>
        <dbReference type="Pfam" id="PF14291"/>
    </source>
</evidence>
<dbReference type="SUPFAM" id="SSF53098">
    <property type="entry name" value="Ribonuclease H-like"/>
    <property type="match status" value="1"/>
</dbReference>
<evidence type="ECO:0000313" key="4">
    <source>
        <dbReference type="EMBL" id="CAF0953813.1"/>
    </source>
</evidence>
<organism evidence="4 7">
    <name type="scientific">Adineta steineri</name>
    <dbReference type="NCBI Taxonomy" id="433720"/>
    <lineage>
        <taxon>Eukaryota</taxon>
        <taxon>Metazoa</taxon>
        <taxon>Spiralia</taxon>
        <taxon>Gnathifera</taxon>
        <taxon>Rotifera</taxon>
        <taxon>Eurotatoria</taxon>
        <taxon>Bdelloidea</taxon>
        <taxon>Adinetida</taxon>
        <taxon>Adinetidae</taxon>
        <taxon>Adineta</taxon>
    </lineage>
</organism>
<dbReference type="AlphaFoldDB" id="A0A814DGG0"/>
<evidence type="ECO:0000259" key="2">
    <source>
        <dbReference type="Pfam" id="PF05699"/>
    </source>
</evidence>
<dbReference type="EMBL" id="CAJNOI010000053">
    <property type="protein sequence ID" value="CAF0953813.1"/>
    <property type="molecule type" value="Genomic_DNA"/>
</dbReference>
<evidence type="ECO:0000313" key="6">
    <source>
        <dbReference type="Proteomes" id="UP000663832"/>
    </source>
</evidence>
<dbReference type="PANTHER" id="PTHR45749:SF14">
    <property type="entry name" value="TTF-TYPE DOMAIN-CONTAINING PROTEIN"/>
    <property type="match status" value="1"/>
</dbReference>
<dbReference type="OrthoDB" id="10046160at2759"/>
<dbReference type="Pfam" id="PF14291">
    <property type="entry name" value="DUF4371"/>
    <property type="match status" value="1"/>
</dbReference>
<dbReference type="Pfam" id="PF05699">
    <property type="entry name" value="Dimer_Tnp_hAT"/>
    <property type="match status" value="1"/>
</dbReference>
<dbReference type="InterPro" id="IPR012337">
    <property type="entry name" value="RNaseH-like_sf"/>
</dbReference>
<accession>A0A814DGG0</accession>
<keyword evidence="1" id="KW-0812">Transmembrane</keyword>
<evidence type="ECO:0000313" key="5">
    <source>
        <dbReference type="EMBL" id="CAF1191200.1"/>
    </source>
</evidence>
<dbReference type="GO" id="GO:0046983">
    <property type="term" value="F:protein dimerization activity"/>
    <property type="evidence" value="ECO:0007669"/>
    <property type="project" value="InterPro"/>
</dbReference>
<evidence type="ECO:0000313" key="7">
    <source>
        <dbReference type="Proteomes" id="UP000663877"/>
    </source>
</evidence>
<dbReference type="InterPro" id="IPR008906">
    <property type="entry name" value="HATC_C_dom"/>
</dbReference>
<feature type="domain" description="DUF4371" evidence="3">
    <location>
        <begin position="348"/>
        <end position="535"/>
    </location>
</feature>
<keyword evidence="1" id="KW-0472">Membrane</keyword>
<feature type="transmembrane region" description="Helical" evidence="1">
    <location>
        <begin position="59"/>
        <end position="82"/>
    </location>
</feature>
<evidence type="ECO:0008006" key="8">
    <source>
        <dbReference type="Google" id="ProtNLM"/>
    </source>
</evidence>
<dbReference type="EMBL" id="CAJNOM010000182">
    <property type="protein sequence ID" value="CAF1191200.1"/>
    <property type="molecule type" value="Genomic_DNA"/>
</dbReference>